<gene>
    <name evidence="1" type="ORF">SAMN04488565_2199</name>
</gene>
<reference evidence="1 2" key="1">
    <citation type="submission" date="2016-10" db="EMBL/GenBank/DDBJ databases">
        <authorList>
            <person name="de Groot N.N."/>
        </authorList>
    </citation>
    <scope>NUCLEOTIDE SEQUENCE [LARGE SCALE GENOMIC DNA]</scope>
    <source>
        <strain evidence="1 2">DSM 22788</strain>
    </source>
</reference>
<name>A0A1H0ZZ98_9MICO</name>
<dbReference type="STRING" id="1079994.SAMN04488565_2199"/>
<dbReference type="OrthoDB" id="3216707at2"/>
<accession>A0A1H0ZZ98</accession>
<dbReference type="RefSeq" id="WP_010157074.1">
    <property type="nucleotide sequence ID" value="NZ_FNKB01000001.1"/>
</dbReference>
<dbReference type="AlphaFoldDB" id="A0A1H0ZZ98"/>
<proteinExistence type="predicted"/>
<dbReference type="Proteomes" id="UP000182690">
    <property type="component" value="Unassembled WGS sequence"/>
</dbReference>
<evidence type="ECO:0000313" key="2">
    <source>
        <dbReference type="Proteomes" id="UP000182690"/>
    </source>
</evidence>
<evidence type="ECO:0008006" key="3">
    <source>
        <dbReference type="Google" id="ProtNLM"/>
    </source>
</evidence>
<evidence type="ECO:0000313" key="1">
    <source>
        <dbReference type="EMBL" id="SDQ32745.1"/>
    </source>
</evidence>
<sequence length="136" mass="15901">MRELSPWARKSQGQNAHRAFYAGYITSAAWYRRREQWAKDEEARIAPAQIMCRGGCGKPWRVDRDDLHHCDYRSLGDEAHEDLWAMCRTCHTQLHDLLESSRSWRRLPKRQANRQAIAVLTHRGTAVSPRALGRYL</sequence>
<organism evidence="1 2">
    <name type="scientific">Leucobacter chromiiresistens</name>
    <dbReference type="NCBI Taxonomy" id="1079994"/>
    <lineage>
        <taxon>Bacteria</taxon>
        <taxon>Bacillati</taxon>
        <taxon>Actinomycetota</taxon>
        <taxon>Actinomycetes</taxon>
        <taxon>Micrococcales</taxon>
        <taxon>Microbacteriaceae</taxon>
        <taxon>Leucobacter</taxon>
    </lineage>
</organism>
<protein>
    <recommendedName>
        <fullName evidence="3">HNH endonuclease</fullName>
    </recommendedName>
</protein>
<dbReference type="EMBL" id="FNKB01000001">
    <property type="protein sequence ID" value="SDQ32745.1"/>
    <property type="molecule type" value="Genomic_DNA"/>
</dbReference>